<evidence type="ECO:0000313" key="2">
    <source>
        <dbReference type="Proteomes" id="UP000178323"/>
    </source>
</evidence>
<dbReference type="InterPro" id="IPR019270">
    <property type="entry name" value="DUF2283"/>
</dbReference>
<evidence type="ECO:0000313" key="1">
    <source>
        <dbReference type="EMBL" id="OGF20403.1"/>
    </source>
</evidence>
<reference evidence="1 2" key="1">
    <citation type="journal article" date="2016" name="Nat. Commun.">
        <title>Thousands of microbial genomes shed light on interconnected biogeochemical processes in an aquifer system.</title>
        <authorList>
            <person name="Anantharaman K."/>
            <person name="Brown C.T."/>
            <person name="Hug L.A."/>
            <person name="Sharon I."/>
            <person name="Castelle C.J."/>
            <person name="Probst A.J."/>
            <person name="Thomas B.C."/>
            <person name="Singh A."/>
            <person name="Wilkins M.J."/>
            <person name="Karaoz U."/>
            <person name="Brodie E.L."/>
            <person name="Williams K.H."/>
            <person name="Hubbard S.S."/>
            <person name="Banfield J.F."/>
        </authorList>
    </citation>
    <scope>NUCLEOTIDE SEQUENCE [LARGE SCALE GENOMIC DNA]</scope>
</reference>
<sequence length="81" mass="9220">MKIKNKIKLSYEPEADVLMWEISDKPIDYAKEVGDVIVHFTKNNIPVLIEVLEARKFLSKAKHLVGENKIAFRRQSPVAAG</sequence>
<dbReference type="STRING" id="1797985.A2Y83_01470"/>
<dbReference type="AlphaFoldDB" id="A0A1F5S1T7"/>
<gene>
    <name evidence="1" type="ORF">A2Y83_01470</name>
</gene>
<dbReference type="EMBL" id="MFFS01000088">
    <property type="protein sequence ID" value="OGF20403.1"/>
    <property type="molecule type" value="Genomic_DNA"/>
</dbReference>
<accession>A0A1F5S1T7</accession>
<comment type="caution">
    <text evidence="1">The sequence shown here is derived from an EMBL/GenBank/DDBJ whole genome shotgun (WGS) entry which is preliminary data.</text>
</comment>
<evidence type="ECO:0008006" key="3">
    <source>
        <dbReference type="Google" id="ProtNLM"/>
    </source>
</evidence>
<organism evidence="1 2">
    <name type="scientific">Candidatus Falkowbacteria bacterium RBG_13_39_14</name>
    <dbReference type="NCBI Taxonomy" id="1797985"/>
    <lineage>
        <taxon>Bacteria</taxon>
        <taxon>Candidatus Falkowiibacteriota</taxon>
    </lineage>
</organism>
<proteinExistence type="predicted"/>
<dbReference type="Proteomes" id="UP000178323">
    <property type="component" value="Unassembled WGS sequence"/>
</dbReference>
<name>A0A1F5S1T7_9BACT</name>
<dbReference type="Pfam" id="PF10049">
    <property type="entry name" value="DUF2283"/>
    <property type="match status" value="1"/>
</dbReference>
<protein>
    <recommendedName>
        <fullName evidence="3">DUF2283 domain-containing protein</fullName>
    </recommendedName>
</protein>